<feature type="transmembrane region" description="Helical" evidence="1">
    <location>
        <begin position="33"/>
        <end position="50"/>
    </location>
</feature>
<dbReference type="EMBL" id="NUHO01000103">
    <property type="protein sequence ID" value="PGM89707.1"/>
    <property type="molecule type" value="Genomic_DNA"/>
</dbReference>
<dbReference type="AlphaFoldDB" id="A0A2B9DQ42"/>
<evidence type="ECO:0000313" key="2">
    <source>
        <dbReference type="EMBL" id="PGM89707.1"/>
    </source>
</evidence>
<reference evidence="2 3" key="1">
    <citation type="submission" date="2017-09" db="EMBL/GenBank/DDBJ databases">
        <title>Large-scale bioinformatics analysis of Bacillus genomes uncovers conserved roles of natural products in bacterial physiology.</title>
        <authorList>
            <consortium name="Agbiome Team Llc"/>
            <person name="Bleich R.M."/>
            <person name="Grubbs K.J."/>
            <person name="Santa Maria K.C."/>
            <person name="Allen S.E."/>
            <person name="Farag S."/>
            <person name="Shank E.A."/>
            <person name="Bowers A."/>
        </authorList>
    </citation>
    <scope>NUCLEOTIDE SEQUENCE [LARGE SCALE GENOMIC DNA]</scope>
    <source>
        <strain evidence="2 3">AFS053130</strain>
    </source>
</reference>
<evidence type="ECO:0000256" key="1">
    <source>
        <dbReference type="SAM" id="Phobius"/>
    </source>
</evidence>
<keyword evidence="1" id="KW-0472">Membrane</keyword>
<keyword evidence="1" id="KW-0812">Transmembrane</keyword>
<organism evidence="2 3">
    <name type="scientific">Bacillus cereus</name>
    <dbReference type="NCBI Taxonomy" id="1396"/>
    <lineage>
        <taxon>Bacteria</taxon>
        <taxon>Bacillati</taxon>
        <taxon>Bacillota</taxon>
        <taxon>Bacilli</taxon>
        <taxon>Bacillales</taxon>
        <taxon>Bacillaceae</taxon>
        <taxon>Bacillus</taxon>
        <taxon>Bacillus cereus group</taxon>
    </lineage>
</organism>
<comment type="caution">
    <text evidence="2">The sequence shown here is derived from an EMBL/GenBank/DDBJ whole genome shotgun (WGS) entry which is preliminary data.</text>
</comment>
<name>A0A2B9DQ42_BACCE</name>
<gene>
    <name evidence="2" type="ORF">CN958_23510</name>
</gene>
<sequence length="92" mass="10801">MLLEEITPQNKAIKIAAQVPMDIEIPPANKMNYFYILTLLNVLLLINLNITQMRCCKTKQNPYLKTRSPRVRALGLLVLVYLTRFYKKNRTY</sequence>
<dbReference type="Proteomes" id="UP000222054">
    <property type="component" value="Unassembled WGS sequence"/>
</dbReference>
<proteinExistence type="predicted"/>
<accession>A0A2B9DQ42</accession>
<keyword evidence="1" id="KW-1133">Transmembrane helix</keyword>
<protein>
    <submittedName>
        <fullName evidence="2">Uncharacterized protein</fullName>
    </submittedName>
</protein>
<evidence type="ECO:0000313" key="3">
    <source>
        <dbReference type="Proteomes" id="UP000222054"/>
    </source>
</evidence>